<keyword evidence="1" id="KW-0560">Oxidoreductase</keyword>
<feature type="domain" description="Acyl-CoA dehydrogenase C-terminal" evidence="4">
    <location>
        <begin position="261"/>
        <end position="396"/>
    </location>
</feature>
<evidence type="ECO:0000256" key="1">
    <source>
        <dbReference type="ARBA" id="ARBA00023002"/>
    </source>
</evidence>
<dbReference type="Pfam" id="PF08028">
    <property type="entry name" value="Acyl-CoA_dh_2"/>
    <property type="match status" value="1"/>
</dbReference>
<dbReference type="Gene3D" id="1.10.540.10">
    <property type="entry name" value="Acyl-CoA dehydrogenase/oxidase, N-terminal domain"/>
    <property type="match status" value="1"/>
</dbReference>
<dbReference type="PIRSF" id="PIRSF016578">
    <property type="entry name" value="HsaA"/>
    <property type="match status" value="1"/>
</dbReference>
<dbReference type="SUPFAM" id="SSF47203">
    <property type="entry name" value="Acyl-CoA dehydrogenase C-terminal domain-like"/>
    <property type="match status" value="1"/>
</dbReference>
<feature type="region of interest" description="Disordered" evidence="2">
    <location>
        <begin position="1"/>
        <end position="21"/>
    </location>
</feature>
<protein>
    <submittedName>
        <fullName evidence="5">Acyl-CoA dehydrogenase family protein</fullName>
    </submittedName>
</protein>
<evidence type="ECO:0000256" key="2">
    <source>
        <dbReference type="SAM" id="MobiDB-lite"/>
    </source>
</evidence>
<accession>A0ABN3DYT8</accession>
<dbReference type="PANTHER" id="PTHR43884">
    <property type="entry name" value="ACYL-COA DEHYDROGENASE"/>
    <property type="match status" value="1"/>
</dbReference>
<reference evidence="5 6" key="1">
    <citation type="journal article" date="2019" name="Int. J. Syst. Evol. Microbiol.">
        <title>The Global Catalogue of Microorganisms (GCM) 10K type strain sequencing project: providing services to taxonomists for standard genome sequencing and annotation.</title>
        <authorList>
            <consortium name="The Broad Institute Genomics Platform"/>
            <consortium name="The Broad Institute Genome Sequencing Center for Infectious Disease"/>
            <person name="Wu L."/>
            <person name="Ma J."/>
        </authorList>
    </citation>
    <scope>NUCLEOTIDE SEQUENCE [LARGE SCALE GENOMIC DNA]</scope>
    <source>
        <strain evidence="5 6">JCM 16117</strain>
    </source>
</reference>
<dbReference type="InterPro" id="IPR013786">
    <property type="entry name" value="AcylCoA_DH/ox_N"/>
</dbReference>
<dbReference type="InterPro" id="IPR037069">
    <property type="entry name" value="AcylCoA_DH/ox_N_sf"/>
</dbReference>
<dbReference type="Proteomes" id="UP001500929">
    <property type="component" value="Unassembled WGS sequence"/>
</dbReference>
<feature type="domain" description="Acyl-CoA dehydrogenase/oxidase N-terminal" evidence="3">
    <location>
        <begin position="28"/>
        <end position="96"/>
    </location>
</feature>
<dbReference type="Gene3D" id="2.40.110.10">
    <property type="entry name" value="Butyryl-CoA Dehydrogenase, subunit A, domain 2"/>
    <property type="match status" value="1"/>
</dbReference>
<dbReference type="InterPro" id="IPR046373">
    <property type="entry name" value="Acyl-CoA_Oxase/DH_mid-dom_sf"/>
</dbReference>
<gene>
    <name evidence="5" type="ORF">GCM10009851_31700</name>
</gene>
<dbReference type="Gene3D" id="1.20.140.10">
    <property type="entry name" value="Butyryl-CoA Dehydrogenase, subunit A, domain 3"/>
    <property type="match status" value="1"/>
</dbReference>
<dbReference type="EMBL" id="BAAAQY010000010">
    <property type="protein sequence ID" value="GAA2244106.1"/>
    <property type="molecule type" value="Genomic_DNA"/>
</dbReference>
<dbReference type="InterPro" id="IPR013107">
    <property type="entry name" value="Acyl-CoA_DH_C"/>
</dbReference>
<evidence type="ECO:0000259" key="4">
    <source>
        <dbReference type="Pfam" id="PF08028"/>
    </source>
</evidence>
<keyword evidence="6" id="KW-1185">Reference proteome</keyword>
<organism evidence="5 6">
    <name type="scientific">Herbiconiux moechotypicola</name>
    <dbReference type="NCBI Taxonomy" id="637393"/>
    <lineage>
        <taxon>Bacteria</taxon>
        <taxon>Bacillati</taxon>
        <taxon>Actinomycetota</taxon>
        <taxon>Actinomycetes</taxon>
        <taxon>Micrococcales</taxon>
        <taxon>Microbacteriaceae</taxon>
        <taxon>Herbiconiux</taxon>
    </lineage>
</organism>
<name>A0ABN3DYT8_9MICO</name>
<sequence>MTSPETRPDPGSHPDPRTALDPVARARLLKDLLREHQDESERLGHYPPEVHERMLELGLGHLLTPRRFGGEAVSLRTWLRTVIEIASADPGSGWCYCLGFSHALQLASSWPERVQVEAFGDAAGYFRASHSLAPAGTARRDGDGYRLTGVSRYQSGSPYSTHAIVSIAVEGETDASGAPRTAQALLPRVSYTLLDDWGGDKVLGMRASGSNSVAFDDVWVPADHLVDNRWAGEVDARLTGAALHGDPKYIGSVQSFLGAELAAVVVGAARAALDEWEELSRVRKAPLPPFATRDHDPASQRVFGEAVVKADAAEAILLQVADTIAEWSEAFVSRGEPLTRGMDTRLNGLTLEAGRLAAEAVELLFASAGSSEARPGRRFERYIRDVMMYRTHAAAQYGAWMQGIGATVLGVQRSAFDRPEAAAKEMAR</sequence>
<evidence type="ECO:0000313" key="5">
    <source>
        <dbReference type="EMBL" id="GAA2244106.1"/>
    </source>
</evidence>
<dbReference type="InterPro" id="IPR036250">
    <property type="entry name" value="AcylCo_DH-like_C"/>
</dbReference>
<dbReference type="RefSeq" id="WP_259480289.1">
    <property type="nucleotide sequence ID" value="NZ_BAAAQY010000010.1"/>
</dbReference>
<dbReference type="InterPro" id="IPR009100">
    <property type="entry name" value="AcylCoA_DH/oxidase_NM_dom_sf"/>
</dbReference>
<dbReference type="Pfam" id="PF02771">
    <property type="entry name" value="Acyl-CoA_dh_N"/>
    <property type="match status" value="1"/>
</dbReference>
<feature type="compositionally biased region" description="Basic and acidic residues" evidence="2">
    <location>
        <begin position="1"/>
        <end position="18"/>
    </location>
</feature>
<dbReference type="PANTHER" id="PTHR43884:SF12">
    <property type="entry name" value="ISOVALERYL-COA DEHYDROGENASE, MITOCHONDRIAL-RELATED"/>
    <property type="match status" value="1"/>
</dbReference>
<dbReference type="SUPFAM" id="SSF56645">
    <property type="entry name" value="Acyl-CoA dehydrogenase NM domain-like"/>
    <property type="match status" value="1"/>
</dbReference>
<evidence type="ECO:0000313" key="6">
    <source>
        <dbReference type="Proteomes" id="UP001500929"/>
    </source>
</evidence>
<comment type="caution">
    <text evidence="5">The sequence shown here is derived from an EMBL/GenBank/DDBJ whole genome shotgun (WGS) entry which is preliminary data.</text>
</comment>
<evidence type="ECO:0000259" key="3">
    <source>
        <dbReference type="Pfam" id="PF02771"/>
    </source>
</evidence>
<proteinExistence type="predicted"/>